<accession>A0A433QM40</accession>
<dbReference type="Proteomes" id="UP000274822">
    <property type="component" value="Unassembled WGS sequence"/>
</dbReference>
<dbReference type="AlphaFoldDB" id="A0A433QM40"/>
<protein>
    <submittedName>
        <fullName evidence="1">Uncharacterized protein</fullName>
    </submittedName>
</protein>
<reference evidence="1 2" key="1">
    <citation type="journal article" date="2018" name="New Phytol.">
        <title>Phylogenomics of Endogonaceae and evolution of mycorrhizas within Mucoromycota.</title>
        <authorList>
            <person name="Chang Y."/>
            <person name="Desiro A."/>
            <person name="Na H."/>
            <person name="Sandor L."/>
            <person name="Lipzen A."/>
            <person name="Clum A."/>
            <person name="Barry K."/>
            <person name="Grigoriev I.V."/>
            <person name="Martin F.M."/>
            <person name="Stajich J.E."/>
            <person name="Smith M.E."/>
            <person name="Bonito G."/>
            <person name="Spatafora J.W."/>
        </authorList>
    </citation>
    <scope>NUCLEOTIDE SEQUENCE [LARGE SCALE GENOMIC DNA]</scope>
    <source>
        <strain evidence="1 2">AD002</strain>
    </source>
</reference>
<proteinExistence type="predicted"/>
<comment type="caution">
    <text evidence="1">The sequence shown here is derived from an EMBL/GenBank/DDBJ whole genome shotgun (WGS) entry which is preliminary data.</text>
</comment>
<dbReference type="EMBL" id="RBNJ01003538">
    <property type="protein sequence ID" value="RUS30829.1"/>
    <property type="molecule type" value="Genomic_DNA"/>
</dbReference>
<sequence length="71" mass="7979">MDVDPATPTIYTLNEKTYVPSPPIATDYRSNLHSSETPIIIDNGKYSCDARWSQVCAWFSTPGYLVQYAFA</sequence>
<gene>
    <name evidence="1" type="ORF">BC938DRAFT_478910</name>
</gene>
<organism evidence="1 2">
    <name type="scientific">Jimgerdemannia flammicorona</name>
    <dbReference type="NCBI Taxonomy" id="994334"/>
    <lineage>
        <taxon>Eukaryota</taxon>
        <taxon>Fungi</taxon>
        <taxon>Fungi incertae sedis</taxon>
        <taxon>Mucoromycota</taxon>
        <taxon>Mucoromycotina</taxon>
        <taxon>Endogonomycetes</taxon>
        <taxon>Endogonales</taxon>
        <taxon>Endogonaceae</taxon>
        <taxon>Jimgerdemannia</taxon>
    </lineage>
</organism>
<name>A0A433QM40_9FUNG</name>
<evidence type="ECO:0000313" key="1">
    <source>
        <dbReference type="EMBL" id="RUS30829.1"/>
    </source>
</evidence>
<evidence type="ECO:0000313" key="2">
    <source>
        <dbReference type="Proteomes" id="UP000274822"/>
    </source>
</evidence>
<keyword evidence="2" id="KW-1185">Reference proteome</keyword>